<dbReference type="InterPro" id="IPR011701">
    <property type="entry name" value="MFS"/>
</dbReference>
<dbReference type="InterPro" id="IPR036259">
    <property type="entry name" value="MFS_trans_sf"/>
</dbReference>
<keyword evidence="4 8" id="KW-0812">Transmembrane</keyword>
<evidence type="ECO:0000256" key="8">
    <source>
        <dbReference type="SAM" id="Phobius"/>
    </source>
</evidence>
<dbReference type="InterPro" id="IPR044772">
    <property type="entry name" value="NO3_transporter"/>
</dbReference>
<dbReference type="AlphaFoldDB" id="A0A0R1J9R9"/>
<feature type="domain" description="Major facilitator superfamily (MFS) profile" evidence="9">
    <location>
        <begin position="13"/>
        <end position="393"/>
    </location>
</feature>
<feature type="transmembrane region" description="Helical" evidence="8">
    <location>
        <begin position="248"/>
        <end position="266"/>
    </location>
</feature>
<comment type="subcellular location">
    <subcellularLocation>
        <location evidence="1">Cell membrane</location>
        <topology evidence="1">Multi-pass membrane protein</topology>
    </subcellularLocation>
</comment>
<keyword evidence="7 8" id="KW-0472">Membrane</keyword>
<comment type="similarity">
    <text evidence="2">Belongs to the major facilitator superfamily. Nitrate/nitrite porter (TC 2.A.1.8) family.</text>
</comment>
<evidence type="ECO:0000256" key="5">
    <source>
        <dbReference type="ARBA" id="ARBA00022989"/>
    </source>
</evidence>
<evidence type="ECO:0000256" key="1">
    <source>
        <dbReference type="ARBA" id="ARBA00004651"/>
    </source>
</evidence>
<feature type="transmembrane region" description="Helical" evidence="8">
    <location>
        <begin position="278"/>
        <end position="296"/>
    </location>
</feature>
<evidence type="ECO:0000256" key="3">
    <source>
        <dbReference type="ARBA" id="ARBA00022448"/>
    </source>
</evidence>
<feature type="transmembrane region" description="Helical" evidence="8">
    <location>
        <begin position="84"/>
        <end position="102"/>
    </location>
</feature>
<dbReference type="InterPro" id="IPR020846">
    <property type="entry name" value="MFS_dom"/>
</dbReference>
<dbReference type="GO" id="GO:0005886">
    <property type="term" value="C:plasma membrane"/>
    <property type="evidence" value="ECO:0007669"/>
    <property type="project" value="UniProtKB-SubCell"/>
</dbReference>
<reference evidence="10 11" key="1">
    <citation type="journal article" date="2015" name="Genome Announc.">
        <title>Expanding the biotechnology potential of lactobacilli through comparative genomics of 213 strains and associated genera.</title>
        <authorList>
            <person name="Sun Z."/>
            <person name="Harris H.M."/>
            <person name="McCann A."/>
            <person name="Guo C."/>
            <person name="Argimon S."/>
            <person name="Zhang W."/>
            <person name="Yang X."/>
            <person name="Jeffery I.B."/>
            <person name="Cooney J.C."/>
            <person name="Kagawa T.F."/>
            <person name="Liu W."/>
            <person name="Song Y."/>
            <person name="Salvetti E."/>
            <person name="Wrobel A."/>
            <person name="Rasinkangas P."/>
            <person name="Parkhill J."/>
            <person name="Rea M.C."/>
            <person name="O'Sullivan O."/>
            <person name="Ritari J."/>
            <person name="Douillard F.P."/>
            <person name="Paul Ross R."/>
            <person name="Yang R."/>
            <person name="Briner A.E."/>
            <person name="Felis G.E."/>
            <person name="de Vos W.M."/>
            <person name="Barrangou R."/>
            <person name="Klaenhammer T.R."/>
            <person name="Caufield P.W."/>
            <person name="Cui Y."/>
            <person name="Zhang H."/>
            <person name="O'Toole P.W."/>
        </authorList>
    </citation>
    <scope>NUCLEOTIDE SEQUENCE [LARGE SCALE GENOMIC DNA]</scope>
    <source>
        <strain evidence="10 11">DSM 20183</strain>
    </source>
</reference>
<dbReference type="PROSITE" id="PS50850">
    <property type="entry name" value="MFS"/>
    <property type="match status" value="1"/>
</dbReference>
<evidence type="ECO:0000313" key="11">
    <source>
        <dbReference type="Proteomes" id="UP000050929"/>
    </source>
</evidence>
<keyword evidence="3" id="KW-0813">Transport</keyword>
<dbReference type="SUPFAM" id="SSF103473">
    <property type="entry name" value="MFS general substrate transporter"/>
    <property type="match status" value="1"/>
</dbReference>
<feature type="transmembrane region" description="Helical" evidence="8">
    <location>
        <begin position="52"/>
        <end position="72"/>
    </location>
</feature>
<dbReference type="GO" id="GO:0015112">
    <property type="term" value="F:nitrate transmembrane transporter activity"/>
    <property type="evidence" value="ECO:0007669"/>
    <property type="project" value="InterPro"/>
</dbReference>
<feature type="transmembrane region" description="Helical" evidence="8">
    <location>
        <begin position="213"/>
        <end position="236"/>
    </location>
</feature>
<organism evidence="10 11">
    <name type="scientific">Companilactobacillus tucceti DSM 20183</name>
    <dbReference type="NCBI Taxonomy" id="1423811"/>
    <lineage>
        <taxon>Bacteria</taxon>
        <taxon>Bacillati</taxon>
        <taxon>Bacillota</taxon>
        <taxon>Bacilli</taxon>
        <taxon>Lactobacillales</taxon>
        <taxon>Lactobacillaceae</taxon>
        <taxon>Companilactobacillus</taxon>
    </lineage>
</organism>
<keyword evidence="5 8" id="KW-1133">Transmembrane helix</keyword>
<dbReference type="EMBL" id="AZDG01000001">
    <property type="protein sequence ID" value="KRK65747.1"/>
    <property type="molecule type" value="Genomic_DNA"/>
</dbReference>
<dbReference type="CDD" id="cd17341">
    <property type="entry name" value="MFS_NRT2_like"/>
    <property type="match status" value="1"/>
</dbReference>
<feature type="transmembrane region" description="Helical" evidence="8">
    <location>
        <begin position="108"/>
        <end position="128"/>
    </location>
</feature>
<name>A0A0R1J9R9_9LACO</name>
<accession>A0A0R1J9R9</accession>
<feature type="transmembrane region" description="Helical" evidence="8">
    <location>
        <begin position="334"/>
        <end position="355"/>
    </location>
</feature>
<evidence type="ECO:0000256" key="4">
    <source>
        <dbReference type="ARBA" id="ARBA00022692"/>
    </source>
</evidence>
<sequence>MEIFIMGSSKSRSYFALAMGTLAMMVCFMVWLSLAPMIDIILKNAGVQVSELQRSLLLATPILLGSIMRIPMGIMSDRFGGKKTYIILMLFLIIPVLMIPRVHSYGMLVFTALLLGMSGTSFAIGVSYVTRFFPPEKQGLVLGIAGVGNIGTAFSSFFFPRWVKVIDLNGVFYVLIGLLVLFIILLLFSPESETNKNASIVASLSVAKERDTWLLALFYFLTFGMFMSMTNLLSTFMVGLFNDSLVDAGLWAALFAVIGTLVRPVGGYLSDKIRPMSLLRYDFILIIIAAVVLGIFLETKGIFTTIIVALAVLVGLGNGIIFKMVPFVSSGNTGAVTGFVGAMGGLGGYFPPIILGLIKQMTGSYKIGIYLIAIFGIICLVLLQKIYISGSRRIVS</sequence>
<evidence type="ECO:0000256" key="2">
    <source>
        <dbReference type="ARBA" id="ARBA00008432"/>
    </source>
</evidence>
<feature type="transmembrane region" description="Helical" evidence="8">
    <location>
        <begin position="302"/>
        <end position="322"/>
    </location>
</feature>
<keyword evidence="11" id="KW-1185">Reference proteome</keyword>
<feature type="transmembrane region" description="Helical" evidence="8">
    <location>
        <begin position="367"/>
        <end position="388"/>
    </location>
</feature>
<proteinExistence type="inferred from homology"/>
<comment type="caution">
    <text evidence="10">The sequence shown here is derived from an EMBL/GenBank/DDBJ whole genome shotgun (WGS) entry which is preliminary data.</text>
</comment>
<dbReference type="PATRIC" id="fig|1423811.3.peg.192"/>
<feature type="transmembrane region" description="Helical" evidence="8">
    <location>
        <begin position="171"/>
        <end position="188"/>
    </location>
</feature>
<evidence type="ECO:0000256" key="7">
    <source>
        <dbReference type="ARBA" id="ARBA00023136"/>
    </source>
</evidence>
<gene>
    <name evidence="10" type="ORF">FC72_GL000192</name>
</gene>
<evidence type="ECO:0000259" key="9">
    <source>
        <dbReference type="PROSITE" id="PS50850"/>
    </source>
</evidence>
<dbReference type="Proteomes" id="UP000050929">
    <property type="component" value="Unassembled WGS sequence"/>
</dbReference>
<keyword evidence="6" id="KW-0534">Nitrate assimilation</keyword>
<feature type="transmembrane region" description="Helical" evidence="8">
    <location>
        <begin position="12"/>
        <end position="32"/>
    </location>
</feature>
<protein>
    <submittedName>
        <fullName evidence="10">Nitrite extrusion protein</fullName>
    </submittedName>
</protein>
<feature type="transmembrane region" description="Helical" evidence="8">
    <location>
        <begin position="140"/>
        <end position="159"/>
    </location>
</feature>
<dbReference type="GO" id="GO:0042128">
    <property type="term" value="P:nitrate assimilation"/>
    <property type="evidence" value="ECO:0007669"/>
    <property type="project" value="UniProtKB-KW"/>
</dbReference>
<dbReference type="Pfam" id="PF07690">
    <property type="entry name" value="MFS_1"/>
    <property type="match status" value="1"/>
</dbReference>
<evidence type="ECO:0000313" key="10">
    <source>
        <dbReference type="EMBL" id="KRK65747.1"/>
    </source>
</evidence>
<dbReference type="STRING" id="1423811.FC72_GL000192"/>
<evidence type="ECO:0000256" key="6">
    <source>
        <dbReference type="ARBA" id="ARBA00023063"/>
    </source>
</evidence>
<dbReference type="Gene3D" id="1.20.1250.20">
    <property type="entry name" value="MFS general substrate transporter like domains"/>
    <property type="match status" value="2"/>
</dbReference>
<dbReference type="PANTHER" id="PTHR23515">
    <property type="entry name" value="HIGH-AFFINITY NITRATE TRANSPORTER 2.3"/>
    <property type="match status" value="1"/>
</dbReference>